<dbReference type="SMART" id="SM00460">
    <property type="entry name" value="TGc"/>
    <property type="match status" value="1"/>
</dbReference>
<evidence type="ECO:0000259" key="3">
    <source>
        <dbReference type="SMART" id="SM00460"/>
    </source>
</evidence>
<reference evidence="4" key="1">
    <citation type="journal article" date="2021" name="PeerJ">
        <title>Extensive microbial diversity within the chicken gut microbiome revealed by metagenomics and culture.</title>
        <authorList>
            <person name="Gilroy R."/>
            <person name="Ravi A."/>
            <person name="Getino M."/>
            <person name="Pursley I."/>
            <person name="Horton D.L."/>
            <person name="Alikhan N.F."/>
            <person name="Baker D."/>
            <person name="Gharbi K."/>
            <person name="Hall N."/>
            <person name="Watson M."/>
            <person name="Adriaenssens E.M."/>
            <person name="Foster-Nyarko E."/>
            <person name="Jarju S."/>
            <person name="Secka A."/>
            <person name="Antonio M."/>
            <person name="Oren A."/>
            <person name="Chaudhuri R.R."/>
            <person name="La Ragione R."/>
            <person name="Hildebrand F."/>
            <person name="Pallen M.J."/>
        </authorList>
    </citation>
    <scope>NUCLEOTIDE SEQUENCE</scope>
    <source>
        <strain evidence="4">ChiHjej8B7-3636</strain>
    </source>
</reference>
<evidence type="ECO:0000313" key="5">
    <source>
        <dbReference type="Proteomes" id="UP000824220"/>
    </source>
</evidence>
<feature type="domain" description="Transglutaminase-like" evidence="3">
    <location>
        <begin position="461"/>
        <end position="536"/>
    </location>
</feature>
<evidence type="ECO:0000256" key="1">
    <source>
        <dbReference type="SAM" id="MobiDB-lite"/>
    </source>
</evidence>
<evidence type="ECO:0000256" key="2">
    <source>
        <dbReference type="SAM" id="Phobius"/>
    </source>
</evidence>
<dbReference type="Pfam" id="PF13559">
    <property type="entry name" value="DUF4129"/>
    <property type="match status" value="1"/>
</dbReference>
<feature type="transmembrane region" description="Helical" evidence="2">
    <location>
        <begin position="166"/>
        <end position="185"/>
    </location>
</feature>
<accession>A0A9D2H6C0</accession>
<feature type="transmembrane region" description="Helical" evidence="2">
    <location>
        <begin position="9"/>
        <end position="27"/>
    </location>
</feature>
<feature type="transmembrane region" description="Helical" evidence="2">
    <location>
        <begin position="600"/>
        <end position="620"/>
    </location>
</feature>
<keyword evidence="2" id="KW-1133">Transmembrane helix</keyword>
<dbReference type="Proteomes" id="UP000824220">
    <property type="component" value="Unassembled WGS sequence"/>
</dbReference>
<dbReference type="Pfam" id="PF11992">
    <property type="entry name" value="TgpA_N"/>
    <property type="match status" value="1"/>
</dbReference>
<evidence type="ECO:0000313" key="4">
    <source>
        <dbReference type="EMBL" id="HJA04719.1"/>
    </source>
</evidence>
<dbReference type="Pfam" id="PF01841">
    <property type="entry name" value="Transglut_core"/>
    <property type="match status" value="1"/>
</dbReference>
<dbReference type="InterPro" id="IPR025403">
    <property type="entry name" value="TgpA-like_C"/>
</dbReference>
<organism evidence="4 5">
    <name type="scientific">Candidatus Microbacterium stercoravium</name>
    <dbReference type="NCBI Taxonomy" id="2838697"/>
    <lineage>
        <taxon>Bacteria</taxon>
        <taxon>Bacillati</taxon>
        <taxon>Actinomycetota</taxon>
        <taxon>Actinomycetes</taxon>
        <taxon>Micrococcales</taxon>
        <taxon>Microbacteriaceae</taxon>
        <taxon>Microbacterium</taxon>
    </lineage>
</organism>
<dbReference type="InterPro" id="IPR021878">
    <property type="entry name" value="TgpA_N"/>
</dbReference>
<dbReference type="InterPro" id="IPR002931">
    <property type="entry name" value="Transglutaminase-like"/>
</dbReference>
<protein>
    <submittedName>
        <fullName evidence="4">DUF3488 and transglutaminase-like domain-containing protein</fullName>
    </submittedName>
</protein>
<dbReference type="AlphaFoldDB" id="A0A9D2H6C0"/>
<feature type="compositionally biased region" description="Low complexity" evidence="1">
    <location>
        <begin position="571"/>
        <end position="588"/>
    </location>
</feature>
<sequence length="733" mass="76011">MTRRSARSGSGIAACLAVITALLPLTTLLLPSWLLPASASVLAITVLGALRRRFHAAWALVAQLLALVVITWWAFSPHVLIGGLLPSGAGWQLLDVLGAAGDELITGIAPMEVGEPLAFVLIVAAALIAIFVDQVAVALRMPIVAMLPLVCVFIAPQLAVPRGHHLLFAIPFVLALLALVALSGSAERQAERDRTGAGAATVVIAVLVSVVAVVVAPMVPVLPSADSGILAKGSSVNVSINLGNDLRTASTDEVLRVRTEQIGAPYLRLATNTLFDEDGWHIDGGPSGPLEEGFAEVSPSGLVGEIESEQARTWVSDVELDAEYLPVPANAVEVRGAGPGWLAMRDSRTVRSASGSSRGARYEATAVTLSPSREQLEASPWVSSSQSATAELPGASLRVEGSVFNGAIGDAAREVTADDHTPYEAALSLQSWLRGPDFEYSLETPVEEGFDGSDAEATEQFLVTREGYCVHFASTFALMARSVGIPTRIAIGYLPGTTTNDRVGDLPVYSVTADRLHAWPEVYLVGIGWVPFEPTPSIAQAQSVVAPSGSAGVGAEEPEVERTEAPRAEETATPTPTPTATASPSSGSDRSSAVALAARIVQILGIALAAALVLTAAALARLTLGRVRLRAAARGDVAAAWREARAIAIDAGLPLAPSESPRAIGSVLIAAGADADATRALTAAVEEASFSAAPADPGDLSAPLRAVARGLRPDGAGARVRRALLPRSLWTQR</sequence>
<feature type="transmembrane region" description="Helical" evidence="2">
    <location>
        <begin position="143"/>
        <end position="160"/>
    </location>
</feature>
<dbReference type="EMBL" id="DXAM01000107">
    <property type="protein sequence ID" value="HJA04719.1"/>
    <property type="molecule type" value="Genomic_DNA"/>
</dbReference>
<feature type="transmembrane region" description="Helical" evidence="2">
    <location>
        <begin position="57"/>
        <end position="75"/>
    </location>
</feature>
<dbReference type="SUPFAM" id="SSF54001">
    <property type="entry name" value="Cysteine proteinases"/>
    <property type="match status" value="1"/>
</dbReference>
<feature type="transmembrane region" description="Helical" evidence="2">
    <location>
        <begin position="33"/>
        <end position="50"/>
    </location>
</feature>
<dbReference type="PANTHER" id="PTHR42736:SF1">
    <property type="entry name" value="PROTEIN-GLUTAMINE GAMMA-GLUTAMYLTRANSFERASE"/>
    <property type="match status" value="1"/>
</dbReference>
<keyword evidence="2" id="KW-0472">Membrane</keyword>
<dbReference type="PANTHER" id="PTHR42736">
    <property type="entry name" value="PROTEIN-GLUTAMINE GAMMA-GLUTAMYLTRANSFERASE"/>
    <property type="match status" value="1"/>
</dbReference>
<feature type="transmembrane region" description="Helical" evidence="2">
    <location>
        <begin position="197"/>
        <end position="219"/>
    </location>
</feature>
<feature type="region of interest" description="Disordered" evidence="1">
    <location>
        <begin position="548"/>
        <end position="588"/>
    </location>
</feature>
<keyword evidence="2" id="KW-0812">Transmembrane</keyword>
<comment type="caution">
    <text evidence="4">The sequence shown here is derived from an EMBL/GenBank/DDBJ whole genome shotgun (WGS) entry which is preliminary data.</text>
</comment>
<dbReference type="InterPro" id="IPR052901">
    <property type="entry name" value="Bact_TGase-like"/>
</dbReference>
<dbReference type="InterPro" id="IPR038765">
    <property type="entry name" value="Papain-like_cys_pep_sf"/>
</dbReference>
<dbReference type="Gene3D" id="3.10.620.30">
    <property type="match status" value="1"/>
</dbReference>
<feature type="transmembrane region" description="Helical" evidence="2">
    <location>
        <begin position="117"/>
        <end position="136"/>
    </location>
</feature>
<gene>
    <name evidence="4" type="ORF">H9800_07635</name>
</gene>
<feature type="compositionally biased region" description="Basic and acidic residues" evidence="1">
    <location>
        <begin position="560"/>
        <end position="570"/>
    </location>
</feature>
<name>A0A9D2H6C0_9MICO</name>
<proteinExistence type="predicted"/>
<reference evidence="4" key="2">
    <citation type="submission" date="2021-04" db="EMBL/GenBank/DDBJ databases">
        <authorList>
            <person name="Gilroy R."/>
        </authorList>
    </citation>
    <scope>NUCLEOTIDE SEQUENCE</scope>
    <source>
        <strain evidence="4">ChiHjej8B7-3636</strain>
    </source>
</reference>